<proteinExistence type="inferred from homology"/>
<keyword evidence="6 8" id="KW-1133">Transmembrane helix</keyword>
<evidence type="ECO:0000256" key="5">
    <source>
        <dbReference type="ARBA" id="ARBA00022692"/>
    </source>
</evidence>
<feature type="transmembrane region" description="Helical" evidence="8">
    <location>
        <begin position="128"/>
        <end position="156"/>
    </location>
</feature>
<dbReference type="InterPro" id="IPR052017">
    <property type="entry name" value="TSUP"/>
</dbReference>
<organism evidence="9 10">
    <name type="scientific">Arthrobacter rhombi</name>
    <dbReference type="NCBI Taxonomy" id="71253"/>
    <lineage>
        <taxon>Bacteria</taxon>
        <taxon>Bacillati</taxon>
        <taxon>Actinomycetota</taxon>
        <taxon>Actinomycetes</taxon>
        <taxon>Micrococcales</taxon>
        <taxon>Micrococcaceae</taxon>
        <taxon>Arthrobacter</taxon>
    </lineage>
</organism>
<accession>A0A1R4FY94</accession>
<feature type="transmembrane region" description="Helical" evidence="8">
    <location>
        <begin position="96"/>
        <end position="116"/>
    </location>
</feature>
<dbReference type="Proteomes" id="UP000195913">
    <property type="component" value="Unassembled WGS sequence"/>
</dbReference>
<gene>
    <name evidence="9" type="ORF">FM101_06590</name>
</gene>
<dbReference type="PANTHER" id="PTHR30269">
    <property type="entry name" value="TRANSMEMBRANE PROTEIN YFCA"/>
    <property type="match status" value="1"/>
</dbReference>
<name>A0A1R4FY94_9MICC</name>
<keyword evidence="7 8" id="KW-0472">Membrane</keyword>
<keyword evidence="4 8" id="KW-1003">Cell membrane</keyword>
<comment type="subcellular location">
    <subcellularLocation>
        <location evidence="1 8">Cell membrane</location>
        <topology evidence="1 8">Multi-pass membrane protein</topology>
    </subcellularLocation>
</comment>
<evidence type="ECO:0000256" key="1">
    <source>
        <dbReference type="ARBA" id="ARBA00004651"/>
    </source>
</evidence>
<protein>
    <recommendedName>
        <fullName evidence="8">Probable membrane transporter protein</fullName>
    </recommendedName>
</protein>
<dbReference type="GO" id="GO:0005886">
    <property type="term" value="C:plasma membrane"/>
    <property type="evidence" value="ECO:0007669"/>
    <property type="project" value="UniProtKB-SubCell"/>
</dbReference>
<sequence length="249" mass="26015">MDLQLLAVAASLVFVGAVAQRVAGLGFAMLASPFLVLLLGPHEGVLLVNICGVVSSTLITPRVWKDINWSAFRWLAAFSVVGSVIGALIATRLESAVLSLSVGIIVLIALLLSLGLSRSSIAVGGAGIRSAAGALSGLTSSMAGVGGPAVSAYAVLTRWDQRSFAATMQPFFAVTGTVSVVSKVLLAPEQQLILPWWYWALIVLAIVVGIFGGERLQRYVHDHHARAFILIIAFVGAFAAIAKGWLGLL</sequence>
<reference evidence="9 10" key="1">
    <citation type="submission" date="2017-02" db="EMBL/GenBank/DDBJ databases">
        <authorList>
            <person name="Peterson S.W."/>
        </authorList>
    </citation>
    <scope>NUCLEOTIDE SEQUENCE [LARGE SCALE GENOMIC DNA]</scope>
    <source>
        <strain evidence="9 10">B Ar 00.02</strain>
    </source>
</reference>
<feature type="transmembrane region" description="Helical" evidence="8">
    <location>
        <begin position="225"/>
        <end position="246"/>
    </location>
</feature>
<feature type="transmembrane region" description="Helical" evidence="8">
    <location>
        <begin position="196"/>
        <end position="213"/>
    </location>
</feature>
<evidence type="ECO:0000256" key="8">
    <source>
        <dbReference type="RuleBase" id="RU363041"/>
    </source>
</evidence>
<comment type="similarity">
    <text evidence="2 8">Belongs to the 4-toluene sulfonate uptake permease (TSUP) (TC 2.A.102) family.</text>
</comment>
<dbReference type="Pfam" id="PF01925">
    <property type="entry name" value="TauE"/>
    <property type="match status" value="1"/>
</dbReference>
<dbReference type="InterPro" id="IPR002781">
    <property type="entry name" value="TM_pro_TauE-like"/>
</dbReference>
<evidence type="ECO:0000313" key="10">
    <source>
        <dbReference type="Proteomes" id="UP000195913"/>
    </source>
</evidence>
<feature type="transmembrane region" description="Helical" evidence="8">
    <location>
        <begin position="35"/>
        <end position="59"/>
    </location>
</feature>
<dbReference type="AlphaFoldDB" id="A0A1R4FY94"/>
<evidence type="ECO:0000256" key="3">
    <source>
        <dbReference type="ARBA" id="ARBA00022448"/>
    </source>
</evidence>
<evidence type="ECO:0000256" key="4">
    <source>
        <dbReference type="ARBA" id="ARBA00022475"/>
    </source>
</evidence>
<dbReference type="EMBL" id="FUHW01000024">
    <property type="protein sequence ID" value="SJM60950.1"/>
    <property type="molecule type" value="Genomic_DNA"/>
</dbReference>
<feature type="transmembrane region" description="Helical" evidence="8">
    <location>
        <begin position="71"/>
        <end position="90"/>
    </location>
</feature>
<keyword evidence="10" id="KW-1185">Reference proteome</keyword>
<dbReference type="PANTHER" id="PTHR30269:SF37">
    <property type="entry name" value="MEMBRANE TRANSPORTER PROTEIN"/>
    <property type="match status" value="1"/>
</dbReference>
<dbReference type="RefSeq" id="WP_086997196.1">
    <property type="nucleotide sequence ID" value="NZ_FUHW01000024.1"/>
</dbReference>
<evidence type="ECO:0000313" key="9">
    <source>
        <dbReference type="EMBL" id="SJM60950.1"/>
    </source>
</evidence>
<evidence type="ECO:0000256" key="2">
    <source>
        <dbReference type="ARBA" id="ARBA00009142"/>
    </source>
</evidence>
<evidence type="ECO:0000256" key="7">
    <source>
        <dbReference type="ARBA" id="ARBA00023136"/>
    </source>
</evidence>
<keyword evidence="3" id="KW-0813">Transport</keyword>
<evidence type="ECO:0000256" key="6">
    <source>
        <dbReference type="ARBA" id="ARBA00022989"/>
    </source>
</evidence>
<keyword evidence="5 8" id="KW-0812">Transmembrane</keyword>